<feature type="binding site" evidence="13">
    <location>
        <position position="195"/>
    </location>
    <ligand>
        <name>FAD</name>
        <dbReference type="ChEBI" id="CHEBI:57692"/>
    </ligand>
</feature>
<dbReference type="FunFam" id="1.20.140.10:FF:000013">
    <property type="entry name" value="Acyl-coenzyme A oxidase"/>
    <property type="match status" value="1"/>
</dbReference>
<keyword evidence="7" id="KW-0276">Fatty acid metabolism</keyword>
<evidence type="ECO:0000313" key="17">
    <source>
        <dbReference type="EMBL" id="ROT84313.1"/>
    </source>
</evidence>
<proteinExistence type="inferred from homology"/>
<evidence type="ECO:0000256" key="8">
    <source>
        <dbReference type="ARBA" id="ARBA00023002"/>
    </source>
</evidence>
<keyword evidence="18" id="KW-1185">Reference proteome</keyword>
<dbReference type="PANTHER" id="PTHR10909:SF250">
    <property type="entry name" value="PEROXISOMAL ACYL-COENZYME A OXIDASE 1"/>
    <property type="match status" value="1"/>
</dbReference>
<dbReference type="Pfam" id="PF22924">
    <property type="entry name" value="ACOX_C_alpha1"/>
    <property type="match status" value="1"/>
</dbReference>
<dbReference type="InterPro" id="IPR012258">
    <property type="entry name" value="Acyl-CoA_oxidase"/>
</dbReference>
<protein>
    <recommendedName>
        <fullName evidence="11">Acyl-coenzyme A oxidase</fullName>
    </recommendedName>
</protein>
<evidence type="ECO:0000256" key="9">
    <source>
        <dbReference type="ARBA" id="ARBA00023098"/>
    </source>
</evidence>
<evidence type="ECO:0000256" key="7">
    <source>
        <dbReference type="ARBA" id="ARBA00022832"/>
    </source>
</evidence>
<dbReference type="Gene3D" id="1.10.540.10">
    <property type="entry name" value="Acyl-CoA dehydrogenase/oxidase, N-terminal domain"/>
    <property type="match status" value="1"/>
</dbReference>
<keyword evidence="8" id="KW-0560">Oxidoreductase</keyword>
<dbReference type="InterPro" id="IPR002655">
    <property type="entry name" value="Acyl-CoA_oxidase_C"/>
</dbReference>
<reference evidence="17 18" key="1">
    <citation type="submission" date="2018-04" db="EMBL/GenBank/DDBJ databases">
        <authorList>
            <person name="Zhang X."/>
            <person name="Yuan J."/>
            <person name="Li F."/>
            <person name="Xiang J."/>
        </authorList>
    </citation>
    <scope>NUCLEOTIDE SEQUENCE [LARGE SCALE GENOMIC DNA]</scope>
    <source>
        <tissue evidence="17">Muscle</tissue>
    </source>
</reference>
<gene>
    <name evidence="17" type="ORF">C7M84_022496</name>
</gene>
<evidence type="ECO:0000256" key="3">
    <source>
        <dbReference type="ARBA" id="ARBA00004846"/>
    </source>
</evidence>
<feature type="domain" description="Acyl-coenzyme A oxidase N-terminal" evidence="15">
    <location>
        <begin position="22"/>
        <end position="150"/>
    </location>
</feature>
<evidence type="ECO:0000256" key="1">
    <source>
        <dbReference type="ARBA" id="ARBA00001974"/>
    </source>
</evidence>
<evidence type="ECO:0000259" key="15">
    <source>
        <dbReference type="Pfam" id="PF14749"/>
    </source>
</evidence>
<dbReference type="InterPro" id="IPR029320">
    <property type="entry name" value="Acyl-CoA_ox_N"/>
</dbReference>
<dbReference type="Gene3D" id="1.20.140.10">
    <property type="entry name" value="Butyryl-CoA Dehydrogenase, subunit A, domain 3"/>
    <property type="match status" value="2"/>
</dbReference>
<dbReference type="Pfam" id="PF01756">
    <property type="entry name" value="ACOX"/>
    <property type="match status" value="1"/>
</dbReference>
<dbReference type="Pfam" id="PF14749">
    <property type="entry name" value="Acyl-CoA_ox_N"/>
    <property type="match status" value="1"/>
</dbReference>
<evidence type="ECO:0000256" key="11">
    <source>
        <dbReference type="PIRNR" id="PIRNR000168"/>
    </source>
</evidence>
<dbReference type="STRING" id="6689.A0A3R7PVZ4"/>
<feature type="domain" description="Acyl-CoA oxidase C-alpha1" evidence="16">
    <location>
        <begin position="292"/>
        <end position="453"/>
    </location>
</feature>
<dbReference type="InterPro" id="IPR055060">
    <property type="entry name" value="ACOX_C_alpha1"/>
</dbReference>
<evidence type="ECO:0000256" key="4">
    <source>
        <dbReference type="ARBA" id="ARBA00006288"/>
    </source>
</evidence>
<dbReference type="SUPFAM" id="SSF56645">
    <property type="entry name" value="Acyl-CoA dehydrogenase NM domain-like"/>
    <property type="match status" value="1"/>
</dbReference>
<dbReference type="InterPro" id="IPR009100">
    <property type="entry name" value="AcylCoA_DH/oxidase_NM_dom_sf"/>
</dbReference>
<dbReference type="GO" id="GO:0005777">
    <property type="term" value="C:peroxisome"/>
    <property type="evidence" value="ECO:0007669"/>
    <property type="project" value="UniProtKB-SubCell"/>
</dbReference>
<dbReference type="SUPFAM" id="SSF47203">
    <property type="entry name" value="Acyl-CoA dehydrogenase C-terminal domain-like"/>
    <property type="match status" value="2"/>
</dbReference>
<dbReference type="PANTHER" id="PTHR10909">
    <property type="entry name" value="ELECTRON TRANSPORT OXIDOREDUCTASE"/>
    <property type="match status" value="1"/>
</dbReference>
<keyword evidence="9" id="KW-0443">Lipid metabolism</keyword>
<evidence type="ECO:0000256" key="10">
    <source>
        <dbReference type="ARBA" id="ARBA00023140"/>
    </source>
</evidence>
<sequence>MSIMKQQCVSDLENERKNCSFDKEELTNIVDGGVEKTQFRRRLEEYFLRDPQFLDSIGPDYMSHEDRYANELRKACHMIHKFSENEEINQVIGRPDGVRSIMGLGFLGALTRDGNPLQLHLGMFIPTLIGQGTPEQQERWLGRAVLGEIIGTYAQTEMGHGTFLRGLETTATYDPSTQEFILHTPTITATKWWPGGLGKTANYAVVMAQLFTKGHCYGPHPFLVQLRDEKTHQSLPGLTVGEIGPRLGMNTSDNGFLRFDHFRIPRTNMLMKHSQVLEDGTYVKPLSSKLAYGTMVYVRVGICFYSCHLLQKAVTIATRYSAVRHQSEMLPGMPEPQILDYQTQQYKVLPQIATVFALLFAARRVGDTFIEATTSMNKGNLAMLPELHAISCGLKALSSTDSTSGIDICRLSCGGHGYLASSSFPRLYTLCTATMTYEGENTVLWLQVARYLIKSYQAAKRGEVVGPSVAYLVGKNTTEIRADLSDAGLLGACRKSVCAIVAEVESRLQHLCSKGQDYHHAWNNMSVFLVKCAQVHTRYYVCEKYVQAIENLKLSDGLRTILRNLCRLYVVNHIIVHQGDFLRCGALTASDMKALEEEMGDLLAALRPQAVSIVDAFDLDDFILDSVLGSKDGNVYQRLYDEALKSPLNQKDVPDAYYKYLRPLMKANL</sequence>
<keyword evidence="5 11" id="KW-0285">Flavoprotein</keyword>
<dbReference type="InterPro" id="IPR036250">
    <property type="entry name" value="AcylCo_DH-like_C"/>
</dbReference>
<dbReference type="GO" id="GO:0033540">
    <property type="term" value="P:fatty acid beta-oxidation using acyl-CoA oxidase"/>
    <property type="evidence" value="ECO:0007669"/>
    <property type="project" value="TreeGrafter"/>
</dbReference>
<evidence type="ECO:0000256" key="12">
    <source>
        <dbReference type="PIRSR" id="PIRSR000168-1"/>
    </source>
</evidence>
<comment type="similarity">
    <text evidence="4 11">Belongs to the acyl-CoA oxidase family.</text>
</comment>
<evidence type="ECO:0000259" key="16">
    <source>
        <dbReference type="Pfam" id="PF22924"/>
    </source>
</evidence>
<dbReference type="FunFam" id="2.40.110.10:FF:000003">
    <property type="entry name" value="Acyl-coenzyme A oxidase"/>
    <property type="match status" value="1"/>
</dbReference>
<dbReference type="PIRSF" id="PIRSF000168">
    <property type="entry name" value="Acyl-CoA_oxidase"/>
    <property type="match status" value="1"/>
</dbReference>
<dbReference type="InterPro" id="IPR046373">
    <property type="entry name" value="Acyl-CoA_Oxase/DH_mid-dom_sf"/>
</dbReference>
<dbReference type="GO" id="GO:0003997">
    <property type="term" value="F:acyl-CoA oxidase activity"/>
    <property type="evidence" value="ECO:0007669"/>
    <property type="project" value="InterPro"/>
</dbReference>
<evidence type="ECO:0000259" key="14">
    <source>
        <dbReference type="Pfam" id="PF01756"/>
    </source>
</evidence>
<evidence type="ECO:0000256" key="6">
    <source>
        <dbReference type="ARBA" id="ARBA00022827"/>
    </source>
</evidence>
<feature type="binding site" evidence="13">
    <location>
        <position position="156"/>
    </location>
    <ligand>
        <name>FAD</name>
        <dbReference type="ChEBI" id="CHEBI:57692"/>
    </ligand>
</feature>
<dbReference type="InterPro" id="IPR037069">
    <property type="entry name" value="AcylCoA_DH/ox_N_sf"/>
</dbReference>
<comment type="subcellular location">
    <subcellularLocation>
        <location evidence="2">Peroxisome</location>
    </subcellularLocation>
</comment>
<comment type="caution">
    <text evidence="17">The sequence shown here is derived from an EMBL/GenBank/DDBJ whole genome shotgun (WGS) entry which is preliminary data.</text>
</comment>
<dbReference type="GO" id="GO:0055088">
    <property type="term" value="P:lipid homeostasis"/>
    <property type="evidence" value="ECO:0007669"/>
    <property type="project" value="TreeGrafter"/>
</dbReference>
<reference evidence="17 18" key="2">
    <citation type="submission" date="2019-01" db="EMBL/GenBank/DDBJ databases">
        <title>The decoding of complex shrimp genome reveals the adaptation for benthos swimmer, frequently molting mechanism and breeding impact on genome.</title>
        <authorList>
            <person name="Sun Y."/>
            <person name="Gao Y."/>
            <person name="Yu Y."/>
        </authorList>
    </citation>
    <scope>NUCLEOTIDE SEQUENCE [LARGE SCALE GENOMIC DNA]</scope>
    <source>
        <tissue evidence="17">Muscle</tissue>
    </source>
</reference>
<keyword evidence="6 11" id="KW-0274">FAD</keyword>
<dbReference type="AlphaFoldDB" id="A0A3R7PVZ4"/>
<evidence type="ECO:0000313" key="18">
    <source>
        <dbReference type="Proteomes" id="UP000283509"/>
    </source>
</evidence>
<evidence type="ECO:0000256" key="2">
    <source>
        <dbReference type="ARBA" id="ARBA00004275"/>
    </source>
</evidence>
<dbReference type="EMBL" id="QCYY01000562">
    <property type="protein sequence ID" value="ROT84313.1"/>
    <property type="molecule type" value="Genomic_DNA"/>
</dbReference>
<name>A0A3R7PVZ4_PENVA</name>
<dbReference type="Gene3D" id="2.40.110.10">
    <property type="entry name" value="Butyryl-CoA Dehydrogenase, subunit A, domain 2"/>
    <property type="match status" value="1"/>
</dbReference>
<dbReference type="GO" id="GO:0071949">
    <property type="term" value="F:FAD binding"/>
    <property type="evidence" value="ECO:0007669"/>
    <property type="project" value="InterPro"/>
</dbReference>
<evidence type="ECO:0000256" key="13">
    <source>
        <dbReference type="PIRSR" id="PIRSR000168-2"/>
    </source>
</evidence>
<evidence type="ECO:0000256" key="5">
    <source>
        <dbReference type="ARBA" id="ARBA00022630"/>
    </source>
</evidence>
<dbReference type="OrthoDB" id="538336at2759"/>
<organism evidence="17 18">
    <name type="scientific">Penaeus vannamei</name>
    <name type="common">Whiteleg shrimp</name>
    <name type="synonym">Litopenaeus vannamei</name>
    <dbReference type="NCBI Taxonomy" id="6689"/>
    <lineage>
        <taxon>Eukaryota</taxon>
        <taxon>Metazoa</taxon>
        <taxon>Ecdysozoa</taxon>
        <taxon>Arthropoda</taxon>
        <taxon>Crustacea</taxon>
        <taxon>Multicrustacea</taxon>
        <taxon>Malacostraca</taxon>
        <taxon>Eumalacostraca</taxon>
        <taxon>Eucarida</taxon>
        <taxon>Decapoda</taxon>
        <taxon>Dendrobranchiata</taxon>
        <taxon>Penaeoidea</taxon>
        <taxon>Penaeidae</taxon>
        <taxon>Penaeus</taxon>
    </lineage>
</organism>
<keyword evidence="10" id="KW-0576">Peroxisome</keyword>
<comment type="pathway">
    <text evidence="3">Lipid metabolism; peroxisomal fatty acid beta-oxidation.</text>
</comment>
<feature type="domain" description="Acyl-CoA oxidase C-terminal" evidence="14">
    <location>
        <begin position="489"/>
        <end position="666"/>
    </location>
</feature>
<dbReference type="Proteomes" id="UP000283509">
    <property type="component" value="Unassembled WGS sequence"/>
</dbReference>
<comment type="cofactor">
    <cofactor evidence="1">
        <name>FAD</name>
        <dbReference type="ChEBI" id="CHEBI:57692"/>
    </cofactor>
</comment>
<dbReference type="GO" id="GO:0005504">
    <property type="term" value="F:fatty acid binding"/>
    <property type="evidence" value="ECO:0007669"/>
    <property type="project" value="TreeGrafter"/>
</dbReference>
<feature type="active site" description="Proton acceptor" evidence="12">
    <location>
        <position position="438"/>
    </location>
</feature>
<dbReference type="FunFam" id="1.20.140.10:FF:000005">
    <property type="entry name" value="Acyl-coenzyme A oxidase"/>
    <property type="match status" value="1"/>
</dbReference>
<accession>A0A3R7PVZ4</accession>